<protein>
    <submittedName>
        <fullName evidence="1">Uncharacterized protein</fullName>
    </submittedName>
</protein>
<sequence>MSWDIEQKGVCSQALYKVRPLVQSHKVYRQHGLGETVTSLDFVIHVSNTSDVPPGSSEACVIDNSSSPMPTVIQEEYKKTARYVWFYQQHVGDWDVKVPNLEICEVQIFVQVVVRGVTQADSSPVHNSGGAYPYCSNRTVDGNFSQNIRACLHTALSSGITDAWLRIYLQTVNSIVCEILVQK</sequence>
<name>A0A8W8NZE0_MAGGI</name>
<dbReference type="Proteomes" id="UP000005408">
    <property type="component" value="Unassembled WGS sequence"/>
</dbReference>
<dbReference type="EnsemblMetazoa" id="G7719.1">
    <property type="protein sequence ID" value="G7719.1:cds"/>
    <property type="gene ID" value="G7719"/>
</dbReference>
<evidence type="ECO:0000313" key="1">
    <source>
        <dbReference type="EnsemblMetazoa" id="G7719.1:cds"/>
    </source>
</evidence>
<organism evidence="1 2">
    <name type="scientific">Magallana gigas</name>
    <name type="common">Pacific oyster</name>
    <name type="synonym">Crassostrea gigas</name>
    <dbReference type="NCBI Taxonomy" id="29159"/>
    <lineage>
        <taxon>Eukaryota</taxon>
        <taxon>Metazoa</taxon>
        <taxon>Spiralia</taxon>
        <taxon>Lophotrochozoa</taxon>
        <taxon>Mollusca</taxon>
        <taxon>Bivalvia</taxon>
        <taxon>Autobranchia</taxon>
        <taxon>Pteriomorphia</taxon>
        <taxon>Ostreida</taxon>
        <taxon>Ostreoidea</taxon>
        <taxon>Ostreidae</taxon>
        <taxon>Magallana</taxon>
    </lineage>
</organism>
<accession>A0A8W8NZE0</accession>
<reference evidence="1" key="1">
    <citation type="submission" date="2022-08" db="UniProtKB">
        <authorList>
            <consortium name="EnsemblMetazoa"/>
        </authorList>
    </citation>
    <scope>IDENTIFICATION</scope>
    <source>
        <strain evidence="1">05x7-T-G4-1.051#20</strain>
    </source>
</reference>
<dbReference type="AlphaFoldDB" id="A0A8W8NZE0"/>
<evidence type="ECO:0000313" key="2">
    <source>
        <dbReference type="Proteomes" id="UP000005408"/>
    </source>
</evidence>
<proteinExistence type="predicted"/>
<keyword evidence="2" id="KW-1185">Reference proteome</keyword>